<name>A0A9P0HP09_NEZVI</name>
<dbReference type="Proteomes" id="UP001152798">
    <property type="component" value="Chromosome 6"/>
</dbReference>
<dbReference type="AlphaFoldDB" id="A0A9P0HP09"/>
<accession>A0A9P0HP09</accession>
<reference evidence="1" key="1">
    <citation type="submission" date="2022-01" db="EMBL/GenBank/DDBJ databases">
        <authorList>
            <person name="King R."/>
        </authorList>
    </citation>
    <scope>NUCLEOTIDE SEQUENCE</scope>
</reference>
<dbReference type="EMBL" id="OV725082">
    <property type="protein sequence ID" value="CAH1405107.1"/>
    <property type="molecule type" value="Genomic_DNA"/>
</dbReference>
<evidence type="ECO:0000313" key="1">
    <source>
        <dbReference type="EMBL" id="CAH1405107.1"/>
    </source>
</evidence>
<evidence type="ECO:0000313" key="2">
    <source>
        <dbReference type="Proteomes" id="UP001152798"/>
    </source>
</evidence>
<gene>
    <name evidence="1" type="ORF">NEZAVI_LOCUS13391</name>
</gene>
<organism evidence="1 2">
    <name type="scientific">Nezara viridula</name>
    <name type="common">Southern green stink bug</name>
    <name type="synonym">Cimex viridulus</name>
    <dbReference type="NCBI Taxonomy" id="85310"/>
    <lineage>
        <taxon>Eukaryota</taxon>
        <taxon>Metazoa</taxon>
        <taxon>Ecdysozoa</taxon>
        <taxon>Arthropoda</taxon>
        <taxon>Hexapoda</taxon>
        <taxon>Insecta</taxon>
        <taxon>Pterygota</taxon>
        <taxon>Neoptera</taxon>
        <taxon>Paraneoptera</taxon>
        <taxon>Hemiptera</taxon>
        <taxon>Heteroptera</taxon>
        <taxon>Panheteroptera</taxon>
        <taxon>Pentatomomorpha</taxon>
        <taxon>Pentatomoidea</taxon>
        <taxon>Pentatomidae</taxon>
        <taxon>Pentatominae</taxon>
        <taxon>Nezara</taxon>
    </lineage>
</organism>
<proteinExistence type="predicted"/>
<protein>
    <submittedName>
        <fullName evidence="1">Uncharacterized protein</fullName>
    </submittedName>
</protein>
<keyword evidence="2" id="KW-1185">Reference proteome</keyword>
<sequence length="70" mass="7679">MACSGPSHRLADMVSGSCPPRSISRAPHFQVQDAVSESLRKKKKTNPLSEGPKCLRLTLEEPLLLTKVHL</sequence>